<gene>
    <name evidence="3" type="ORF">SAMN02745716_2015</name>
</gene>
<dbReference type="InterPro" id="IPR017853">
    <property type="entry name" value="GH"/>
</dbReference>
<dbReference type="SUPFAM" id="SSF51445">
    <property type="entry name" value="(Trans)glycosidases"/>
    <property type="match status" value="1"/>
</dbReference>
<dbReference type="PANTHER" id="PTHR12631:SF10">
    <property type="entry name" value="BETA-XYLOSIDASE-LIKE PROTEIN-RELATED"/>
    <property type="match status" value="1"/>
</dbReference>
<keyword evidence="3" id="KW-0378">Hydrolase</keyword>
<evidence type="ECO:0000259" key="2">
    <source>
        <dbReference type="Pfam" id="PF11790"/>
    </source>
</evidence>
<dbReference type="InterPro" id="IPR051923">
    <property type="entry name" value="Glycosyl_Hydrolase_39"/>
</dbReference>
<evidence type="ECO:0000313" key="3">
    <source>
        <dbReference type="EMBL" id="SEH15637.1"/>
    </source>
</evidence>
<dbReference type="STRING" id="29539.SAMN02745716_2015"/>
<dbReference type="InterPro" id="IPR024655">
    <property type="entry name" value="Asl1_glyco_hydro_catalytic"/>
</dbReference>
<sequence length="440" mass="48833">MAARRTDAVNAARKSTLPARAATARLRTQCARGLASRLLPVIAAVVAAGSVAPAARASETEQWVSPISLHSQTYACCMPFELKEKVVREAVDLGAGYLRVDIYLDALFDAGGERRATPDFSGIDEIVWLARRYRVRLLAIMVGTPGYLSTCPQAGPRGWFKCPPRDAGEYGRLVAEVVARAPDVFKYVEVWNEPDGAWSFAGKPTDYAAMLQSAYRSVKAQFPDTQIVIAAPMTLSGGTRWYEQLFAALGRARPFDVANAHVRVPLEQVRATMLRWRRFYADHGVARLPLWVTEFAYPSDPRWQIPPYNGGELAQARYYERAIPELLHAGADQVFVTLRDGYLDEQDERWLSEGLESLDIRNPPYALRRKPAFAAVRGLVARLAREWQQAHATWQAHAAGAASSRTAGRRSQRRRRPKATTNGGDRGRLGARPWTARNGG</sequence>
<name>A0A1H6FXV8_THEAL</name>
<dbReference type="GO" id="GO:0004553">
    <property type="term" value="F:hydrolase activity, hydrolyzing O-glycosyl compounds"/>
    <property type="evidence" value="ECO:0007669"/>
    <property type="project" value="TreeGrafter"/>
</dbReference>
<dbReference type="Proteomes" id="UP000222056">
    <property type="component" value="Unassembled WGS sequence"/>
</dbReference>
<accession>A0A1H6FXV8</accession>
<feature type="domain" description="Asl1-like glycosyl hydrolase catalytic" evidence="2">
    <location>
        <begin position="182"/>
        <end position="299"/>
    </location>
</feature>
<dbReference type="EMBL" id="FNWJ01000002">
    <property type="protein sequence ID" value="SEH15637.1"/>
    <property type="molecule type" value="Genomic_DNA"/>
</dbReference>
<dbReference type="AlphaFoldDB" id="A0A1H6FXV8"/>
<reference evidence="4" key="1">
    <citation type="submission" date="2016-10" db="EMBL/GenBank/DDBJ databases">
        <authorList>
            <person name="Varghese N."/>
            <person name="Submissions S."/>
        </authorList>
    </citation>
    <scope>NUCLEOTIDE SEQUENCE [LARGE SCALE GENOMIC DNA]</scope>
    <source>
        <strain evidence="4">ATCC 35263</strain>
    </source>
</reference>
<dbReference type="Gene3D" id="3.20.20.80">
    <property type="entry name" value="Glycosidases"/>
    <property type="match status" value="1"/>
</dbReference>
<proteinExistence type="predicted"/>
<feature type="compositionally biased region" description="Low complexity" evidence="1">
    <location>
        <begin position="395"/>
        <end position="406"/>
    </location>
</feature>
<feature type="compositionally biased region" description="Basic residues" evidence="1">
    <location>
        <begin position="407"/>
        <end position="418"/>
    </location>
</feature>
<evidence type="ECO:0000256" key="1">
    <source>
        <dbReference type="SAM" id="MobiDB-lite"/>
    </source>
</evidence>
<organism evidence="3 4">
    <name type="scientific">Thermoleophilum album</name>
    <dbReference type="NCBI Taxonomy" id="29539"/>
    <lineage>
        <taxon>Bacteria</taxon>
        <taxon>Bacillati</taxon>
        <taxon>Actinomycetota</taxon>
        <taxon>Thermoleophilia</taxon>
        <taxon>Thermoleophilales</taxon>
        <taxon>Thermoleophilaceae</taxon>
        <taxon>Thermoleophilum</taxon>
    </lineage>
</organism>
<dbReference type="OrthoDB" id="5242547at2"/>
<dbReference type="PANTHER" id="PTHR12631">
    <property type="entry name" value="ALPHA-L-IDURONIDASE"/>
    <property type="match status" value="1"/>
</dbReference>
<keyword evidence="4" id="KW-1185">Reference proteome</keyword>
<protein>
    <submittedName>
        <fullName evidence="3">Glycosyl hydrolase catalytic core</fullName>
    </submittedName>
</protein>
<feature type="region of interest" description="Disordered" evidence="1">
    <location>
        <begin position="395"/>
        <end position="440"/>
    </location>
</feature>
<evidence type="ECO:0000313" key="4">
    <source>
        <dbReference type="Proteomes" id="UP000222056"/>
    </source>
</evidence>
<dbReference type="Pfam" id="PF11790">
    <property type="entry name" value="Glyco_hydro_cc"/>
    <property type="match status" value="1"/>
</dbReference>
<dbReference type="RefSeq" id="WP_093118665.1">
    <property type="nucleotide sequence ID" value="NZ_FNWJ01000002.1"/>
</dbReference>